<dbReference type="SMART" id="SM01232">
    <property type="entry name" value="H2TH"/>
    <property type="match status" value="1"/>
</dbReference>
<dbReference type="AlphaFoldDB" id="A0A7V0XEX4"/>
<dbReference type="NCBIfam" id="TIGR00577">
    <property type="entry name" value="fpg"/>
    <property type="match status" value="1"/>
</dbReference>
<keyword evidence="5 13" id="KW-0378">Hydrolase</keyword>
<evidence type="ECO:0000256" key="5">
    <source>
        <dbReference type="ARBA" id="ARBA00022801"/>
    </source>
</evidence>
<dbReference type="InterPro" id="IPR015886">
    <property type="entry name" value="H2TH_FPG"/>
</dbReference>
<dbReference type="InterPro" id="IPR020629">
    <property type="entry name" value="FPG_Glyclase"/>
</dbReference>
<dbReference type="EC" id="3.2.2.23" evidence="13"/>
<protein>
    <submittedName>
        <fullName evidence="13">Bifunctional DNA-formamidopyrimidine glycosylase/DNA-(Apurinic or apyrimidinic site) lyase</fullName>
        <ecNumber evidence="13">3.2.2.23</ecNumber>
        <ecNumber evidence="13">4.2.99.18</ecNumber>
    </submittedName>
</protein>
<dbReference type="EC" id="4.2.99.18" evidence="13"/>
<accession>A0A7V0XEX4</accession>
<evidence type="ECO:0000256" key="8">
    <source>
        <dbReference type="ARBA" id="ARBA00023239"/>
    </source>
</evidence>
<evidence type="ECO:0000259" key="12">
    <source>
        <dbReference type="PROSITE" id="PS51068"/>
    </source>
</evidence>
<evidence type="ECO:0000256" key="9">
    <source>
        <dbReference type="ARBA" id="ARBA00023268"/>
    </source>
</evidence>
<evidence type="ECO:0000313" key="13">
    <source>
        <dbReference type="EMBL" id="HDQ99532.1"/>
    </source>
</evidence>
<dbReference type="InterPro" id="IPR010979">
    <property type="entry name" value="Ribosomal_uS13-like_H2TH"/>
</dbReference>
<name>A0A7V0XEX4_UNCW3</name>
<dbReference type="EMBL" id="DSBX01000172">
    <property type="protein sequence ID" value="HDQ99532.1"/>
    <property type="molecule type" value="Genomic_DNA"/>
</dbReference>
<dbReference type="Proteomes" id="UP000885672">
    <property type="component" value="Unassembled WGS sequence"/>
</dbReference>
<comment type="similarity">
    <text evidence="2">Belongs to the FPG family.</text>
</comment>
<evidence type="ECO:0000256" key="1">
    <source>
        <dbReference type="ARBA" id="ARBA00001668"/>
    </source>
</evidence>
<dbReference type="SMART" id="SM00898">
    <property type="entry name" value="Fapy_DNA_glyco"/>
    <property type="match status" value="1"/>
</dbReference>
<dbReference type="Gene3D" id="1.10.8.50">
    <property type="match status" value="1"/>
</dbReference>
<keyword evidence="8 13" id="KW-0456">Lyase</keyword>
<dbReference type="InterPro" id="IPR035937">
    <property type="entry name" value="FPG_N"/>
</dbReference>
<dbReference type="PANTHER" id="PTHR22993">
    <property type="entry name" value="FORMAMIDOPYRIMIDINE-DNA GLYCOSYLASE"/>
    <property type="match status" value="1"/>
</dbReference>
<dbReference type="GO" id="GO:0003684">
    <property type="term" value="F:damaged DNA binding"/>
    <property type="evidence" value="ECO:0007669"/>
    <property type="project" value="InterPro"/>
</dbReference>
<comment type="subunit">
    <text evidence="3">Monomer.</text>
</comment>
<dbReference type="PANTHER" id="PTHR22993:SF9">
    <property type="entry name" value="FORMAMIDOPYRIMIDINE-DNA GLYCOSYLASE"/>
    <property type="match status" value="1"/>
</dbReference>
<dbReference type="SUPFAM" id="SSF46946">
    <property type="entry name" value="S13-like H2TH domain"/>
    <property type="match status" value="1"/>
</dbReference>
<evidence type="ECO:0000256" key="10">
    <source>
        <dbReference type="ARBA" id="ARBA00023295"/>
    </source>
</evidence>
<reference evidence="13" key="1">
    <citation type="journal article" date="2020" name="mSystems">
        <title>Genome- and Community-Level Interaction Insights into Carbon Utilization and Element Cycling Functions of Hydrothermarchaeota in Hydrothermal Sediment.</title>
        <authorList>
            <person name="Zhou Z."/>
            <person name="Liu Y."/>
            <person name="Xu W."/>
            <person name="Pan J."/>
            <person name="Luo Z.H."/>
            <person name="Li M."/>
        </authorList>
    </citation>
    <scope>NUCLEOTIDE SEQUENCE [LARGE SCALE GENOMIC DNA]</scope>
    <source>
        <strain evidence="13">SpSt-1182</strain>
    </source>
</reference>
<dbReference type="NCBIfam" id="NF002211">
    <property type="entry name" value="PRK01103.1"/>
    <property type="match status" value="1"/>
</dbReference>
<dbReference type="SUPFAM" id="SSF81624">
    <property type="entry name" value="N-terminal domain of MutM-like DNA repair proteins"/>
    <property type="match status" value="1"/>
</dbReference>
<proteinExistence type="inferred from homology"/>
<keyword evidence="7" id="KW-0234">DNA repair</keyword>
<evidence type="ECO:0000256" key="2">
    <source>
        <dbReference type="ARBA" id="ARBA00009409"/>
    </source>
</evidence>
<comment type="catalytic activity">
    <reaction evidence="11">
        <text>2'-deoxyribonucleotide-(2'-deoxyribose 5'-phosphate)-2'-deoxyribonucleotide-DNA = a 3'-end 2'-deoxyribonucleotide-(2,3-dehydro-2,3-deoxyribose 5'-phosphate)-DNA + a 5'-end 5'-phospho-2'-deoxyribonucleoside-DNA + H(+)</text>
        <dbReference type="Rhea" id="RHEA:66592"/>
        <dbReference type="Rhea" id="RHEA-COMP:13180"/>
        <dbReference type="Rhea" id="RHEA-COMP:16897"/>
        <dbReference type="Rhea" id="RHEA-COMP:17067"/>
        <dbReference type="ChEBI" id="CHEBI:15378"/>
        <dbReference type="ChEBI" id="CHEBI:136412"/>
        <dbReference type="ChEBI" id="CHEBI:157695"/>
        <dbReference type="ChEBI" id="CHEBI:167181"/>
        <dbReference type="EC" id="4.2.99.18"/>
    </reaction>
</comment>
<dbReference type="InterPro" id="IPR012319">
    <property type="entry name" value="FPG_cat"/>
</dbReference>
<dbReference type="Gene3D" id="3.20.190.10">
    <property type="entry name" value="MutM-like, N-terminal"/>
    <property type="match status" value="1"/>
</dbReference>
<dbReference type="GO" id="GO:0140078">
    <property type="term" value="F:class I DNA-(apurinic or apyrimidinic site) endonuclease activity"/>
    <property type="evidence" value="ECO:0007669"/>
    <property type="project" value="UniProtKB-EC"/>
</dbReference>
<comment type="catalytic activity">
    <reaction evidence="1">
        <text>Hydrolysis of DNA containing ring-opened 7-methylguanine residues, releasing 2,6-diamino-4-hydroxy-5-(N-methyl)formamidopyrimidine.</text>
        <dbReference type="EC" id="3.2.2.23"/>
    </reaction>
</comment>
<evidence type="ECO:0000256" key="3">
    <source>
        <dbReference type="ARBA" id="ARBA00011245"/>
    </source>
</evidence>
<evidence type="ECO:0000256" key="11">
    <source>
        <dbReference type="ARBA" id="ARBA00044632"/>
    </source>
</evidence>
<gene>
    <name evidence="13" type="primary">mutM</name>
    <name evidence="13" type="ORF">ENN51_04515</name>
</gene>
<dbReference type="GO" id="GO:0006284">
    <property type="term" value="P:base-excision repair"/>
    <property type="evidence" value="ECO:0007669"/>
    <property type="project" value="InterPro"/>
</dbReference>
<organism evidence="13">
    <name type="scientific">candidate division WOR-3 bacterium</name>
    <dbReference type="NCBI Taxonomy" id="2052148"/>
    <lineage>
        <taxon>Bacteria</taxon>
        <taxon>Bacteria division WOR-3</taxon>
    </lineage>
</organism>
<dbReference type="GO" id="GO:0034039">
    <property type="term" value="F:8-oxo-7,8-dihydroguanine DNA N-glycosylase activity"/>
    <property type="evidence" value="ECO:0007669"/>
    <property type="project" value="TreeGrafter"/>
</dbReference>
<keyword evidence="9" id="KW-0511">Multifunctional enzyme</keyword>
<dbReference type="CDD" id="cd08966">
    <property type="entry name" value="EcFpg-like_N"/>
    <property type="match status" value="1"/>
</dbReference>
<keyword evidence="4" id="KW-0227">DNA damage</keyword>
<sequence length="260" mass="29271">MPELPEVETIRRELEPLLAGRRIAAVEVRRPDIVGWPGAGRFASGCQGRRIERVGRRGKYLIIGLDAGFELVIHLRLSGHLQVVPARAAVRRHERVRFRLSGGRALVFVEPRALGRLYLVERGKYPAALAGMRRMGPEPVERAFTSRFLSERLAGRKAAVKTLLLDQSVCCGVGNIYSDEALFRAGIRPDRPAGGLRPEEIRRLADNLRRVLRSGIRWCGTTLGDGRYRRPDTTAGGFQRHLYVYGRADEPCRRPWYPDA</sequence>
<comment type="caution">
    <text evidence="13">The sequence shown here is derived from an EMBL/GenBank/DDBJ whole genome shotgun (WGS) entry which is preliminary data.</text>
</comment>
<dbReference type="PROSITE" id="PS51068">
    <property type="entry name" value="FPG_CAT"/>
    <property type="match status" value="1"/>
</dbReference>
<evidence type="ECO:0000256" key="6">
    <source>
        <dbReference type="ARBA" id="ARBA00023125"/>
    </source>
</evidence>
<keyword evidence="6" id="KW-0238">DNA-binding</keyword>
<keyword evidence="10 13" id="KW-0326">Glycosidase</keyword>
<feature type="non-terminal residue" evidence="13">
    <location>
        <position position="260"/>
    </location>
</feature>
<evidence type="ECO:0000256" key="7">
    <source>
        <dbReference type="ARBA" id="ARBA00023204"/>
    </source>
</evidence>
<dbReference type="GO" id="GO:0008270">
    <property type="term" value="F:zinc ion binding"/>
    <property type="evidence" value="ECO:0007669"/>
    <property type="project" value="InterPro"/>
</dbReference>
<dbReference type="Pfam" id="PF06831">
    <property type="entry name" value="H2TH"/>
    <property type="match status" value="1"/>
</dbReference>
<feature type="domain" description="Formamidopyrimidine-DNA glycosylase catalytic" evidence="12">
    <location>
        <begin position="2"/>
        <end position="115"/>
    </location>
</feature>
<evidence type="ECO:0000256" key="4">
    <source>
        <dbReference type="ARBA" id="ARBA00022763"/>
    </source>
</evidence>
<dbReference type="Pfam" id="PF01149">
    <property type="entry name" value="Fapy_DNA_glyco"/>
    <property type="match status" value="1"/>
</dbReference>